<organism evidence="11 12">
    <name type="scientific">Cherax quadricarinatus</name>
    <name type="common">Australian red claw crayfish</name>
    <dbReference type="NCBI Taxonomy" id="27406"/>
    <lineage>
        <taxon>Eukaryota</taxon>
        <taxon>Metazoa</taxon>
        <taxon>Ecdysozoa</taxon>
        <taxon>Arthropoda</taxon>
        <taxon>Crustacea</taxon>
        <taxon>Multicrustacea</taxon>
        <taxon>Malacostraca</taxon>
        <taxon>Eumalacostraca</taxon>
        <taxon>Eucarida</taxon>
        <taxon>Decapoda</taxon>
        <taxon>Pleocyemata</taxon>
        <taxon>Astacidea</taxon>
        <taxon>Parastacoidea</taxon>
        <taxon>Parastacidae</taxon>
        <taxon>Cherax</taxon>
    </lineage>
</organism>
<evidence type="ECO:0000313" key="12">
    <source>
        <dbReference type="Proteomes" id="UP001445076"/>
    </source>
</evidence>
<evidence type="ECO:0000256" key="8">
    <source>
        <dbReference type="ARBA" id="ARBA00048348"/>
    </source>
</evidence>
<dbReference type="GO" id="GO:0005886">
    <property type="term" value="C:plasma membrane"/>
    <property type="evidence" value="ECO:0007669"/>
    <property type="project" value="TreeGrafter"/>
</dbReference>
<comment type="function">
    <text evidence="1 9">Reversible hydration of carbon dioxide.</text>
</comment>
<dbReference type="PROSITE" id="PS00162">
    <property type="entry name" value="ALPHA_CA_1"/>
    <property type="match status" value="1"/>
</dbReference>
<dbReference type="PANTHER" id="PTHR18952">
    <property type="entry name" value="CARBONIC ANHYDRASE"/>
    <property type="match status" value="1"/>
</dbReference>
<dbReference type="InterPro" id="IPR036398">
    <property type="entry name" value="CA_dom_sf"/>
</dbReference>
<keyword evidence="12" id="KW-1185">Reference proteome</keyword>
<dbReference type="SMART" id="SM01057">
    <property type="entry name" value="Carb_anhydrase"/>
    <property type="match status" value="1"/>
</dbReference>
<protein>
    <recommendedName>
        <fullName evidence="3 9">Carbonic anhydrase</fullName>
        <ecNumber evidence="3 9">4.2.1.1</ecNumber>
    </recommendedName>
</protein>
<evidence type="ECO:0000256" key="9">
    <source>
        <dbReference type="RuleBase" id="RU367011"/>
    </source>
</evidence>
<accession>A0AAW0WIP4</accession>
<feature type="domain" description="Alpha-carbonic anhydrase" evidence="10">
    <location>
        <begin position="38"/>
        <end position="295"/>
    </location>
</feature>
<dbReference type="InterPro" id="IPR001148">
    <property type="entry name" value="CA_dom"/>
</dbReference>
<dbReference type="FunFam" id="3.10.200.10:FF:000003">
    <property type="entry name" value="Carbonic anhydrase 12"/>
    <property type="match status" value="1"/>
</dbReference>
<dbReference type="GO" id="GO:0008270">
    <property type="term" value="F:zinc ion binding"/>
    <property type="evidence" value="ECO:0007669"/>
    <property type="project" value="UniProtKB-UniRule"/>
</dbReference>
<evidence type="ECO:0000259" key="10">
    <source>
        <dbReference type="PROSITE" id="PS51144"/>
    </source>
</evidence>
<comment type="similarity">
    <text evidence="2 9">Belongs to the alpha-carbonic anhydrase family.</text>
</comment>
<comment type="catalytic activity">
    <reaction evidence="8 9">
        <text>hydrogencarbonate + H(+) = CO2 + H2O</text>
        <dbReference type="Rhea" id="RHEA:10748"/>
        <dbReference type="ChEBI" id="CHEBI:15377"/>
        <dbReference type="ChEBI" id="CHEBI:15378"/>
        <dbReference type="ChEBI" id="CHEBI:16526"/>
        <dbReference type="ChEBI" id="CHEBI:17544"/>
        <dbReference type="EC" id="4.2.1.1"/>
    </reaction>
</comment>
<feature type="non-terminal residue" evidence="11">
    <location>
        <position position="1"/>
    </location>
</feature>
<keyword evidence="6" id="KW-0325">Glycoprotein</keyword>
<proteinExistence type="inferred from homology"/>
<dbReference type="SUPFAM" id="SSF51069">
    <property type="entry name" value="Carbonic anhydrase"/>
    <property type="match status" value="1"/>
</dbReference>
<keyword evidence="7 9" id="KW-0456">Lyase</keyword>
<sequence>QMSQFFKLLTEENTPLVDTFRPLQPLGNRTVYDGSMTPLWGYEGLIGPQYWPKYFPLCGGSAQSPVNIVTKTVQPVSQLPFVFTNFDATPLTATLENNGHAADVSITMAPGVAIPSLSGGGLTDQYTFAQLHFHWGRNQDEGSEHTINGGRYPGELHIVTYKTQYSTLTQALNYNDGVVVLGIFLKAAPEDNNVLSPIIAGLPRVLNADTTTTIPSFPLQNLLPGNIINYYRYQGSLTTPTCNQVVSWTVFAQPIPISLAQLAAFRTLHDETGQLIEFNFRPVQPLNGRTVFMTKG</sequence>
<dbReference type="Pfam" id="PF00194">
    <property type="entry name" value="Carb_anhydrase"/>
    <property type="match status" value="1"/>
</dbReference>
<evidence type="ECO:0000256" key="1">
    <source>
        <dbReference type="ARBA" id="ARBA00002904"/>
    </source>
</evidence>
<evidence type="ECO:0000256" key="7">
    <source>
        <dbReference type="ARBA" id="ARBA00023239"/>
    </source>
</evidence>
<evidence type="ECO:0000256" key="6">
    <source>
        <dbReference type="ARBA" id="ARBA00023180"/>
    </source>
</evidence>
<gene>
    <name evidence="11" type="ORF">OTU49_009733</name>
</gene>
<dbReference type="InterPro" id="IPR018338">
    <property type="entry name" value="Carbonic_anhydrase_a-class_CS"/>
</dbReference>
<evidence type="ECO:0000313" key="11">
    <source>
        <dbReference type="EMBL" id="KAK8727182.1"/>
    </source>
</evidence>
<dbReference type="EC" id="4.2.1.1" evidence="3 9"/>
<dbReference type="Proteomes" id="UP001445076">
    <property type="component" value="Unassembled WGS sequence"/>
</dbReference>
<dbReference type="EMBL" id="JARKIK010000076">
    <property type="protein sequence ID" value="KAK8727182.1"/>
    <property type="molecule type" value="Genomic_DNA"/>
</dbReference>
<keyword evidence="5 9" id="KW-0862">Zinc</keyword>
<dbReference type="PROSITE" id="PS51144">
    <property type="entry name" value="ALPHA_CA_2"/>
    <property type="match status" value="2"/>
</dbReference>
<dbReference type="PANTHER" id="PTHR18952:SF265">
    <property type="entry name" value="CARBONIC ANHYDRASE"/>
    <property type="match status" value="1"/>
</dbReference>
<comment type="cofactor">
    <cofactor evidence="9">
        <name>Zn(2+)</name>
        <dbReference type="ChEBI" id="CHEBI:29105"/>
    </cofactor>
</comment>
<dbReference type="InterPro" id="IPR023561">
    <property type="entry name" value="Carbonic_anhydrase_a-class"/>
</dbReference>
<evidence type="ECO:0000256" key="3">
    <source>
        <dbReference type="ARBA" id="ARBA00012925"/>
    </source>
</evidence>
<feature type="domain" description="Alpha-carbonic anhydrase" evidence="10">
    <location>
        <begin position="1"/>
        <end position="35"/>
    </location>
</feature>
<dbReference type="Gene3D" id="3.10.200.10">
    <property type="entry name" value="Alpha carbonic anhydrase"/>
    <property type="match status" value="1"/>
</dbReference>
<evidence type="ECO:0000256" key="2">
    <source>
        <dbReference type="ARBA" id="ARBA00010718"/>
    </source>
</evidence>
<keyword evidence="4 9" id="KW-0479">Metal-binding</keyword>
<name>A0AAW0WIP4_CHEQU</name>
<dbReference type="AlphaFoldDB" id="A0AAW0WIP4"/>
<evidence type="ECO:0000256" key="5">
    <source>
        <dbReference type="ARBA" id="ARBA00022833"/>
    </source>
</evidence>
<evidence type="ECO:0000256" key="4">
    <source>
        <dbReference type="ARBA" id="ARBA00022723"/>
    </source>
</evidence>
<dbReference type="GO" id="GO:0004089">
    <property type="term" value="F:carbonate dehydratase activity"/>
    <property type="evidence" value="ECO:0007669"/>
    <property type="project" value="UniProtKB-UniRule"/>
</dbReference>
<reference evidence="11 12" key="1">
    <citation type="journal article" date="2024" name="BMC Genomics">
        <title>Genome assembly of redclaw crayfish (Cherax quadricarinatus) provides insights into its immune adaptation and hypoxia tolerance.</title>
        <authorList>
            <person name="Liu Z."/>
            <person name="Zheng J."/>
            <person name="Li H."/>
            <person name="Fang K."/>
            <person name="Wang S."/>
            <person name="He J."/>
            <person name="Zhou D."/>
            <person name="Weng S."/>
            <person name="Chi M."/>
            <person name="Gu Z."/>
            <person name="He J."/>
            <person name="Li F."/>
            <person name="Wang M."/>
        </authorList>
    </citation>
    <scope>NUCLEOTIDE SEQUENCE [LARGE SCALE GENOMIC DNA]</scope>
    <source>
        <strain evidence="11">ZL_2023a</strain>
    </source>
</reference>
<comment type="caution">
    <text evidence="11">The sequence shown here is derived from an EMBL/GenBank/DDBJ whole genome shotgun (WGS) entry which is preliminary data.</text>
</comment>